<dbReference type="Gene3D" id="2.30.110.10">
    <property type="entry name" value="Electron Transport, Fmn-binding Protein, Chain A"/>
    <property type="match status" value="1"/>
</dbReference>
<feature type="domain" description="Pyridoxamine 5'-phosphate oxidase N-terminal" evidence="1">
    <location>
        <begin position="27"/>
        <end position="135"/>
    </location>
</feature>
<protein>
    <recommendedName>
        <fullName evidence="1">Pyridoxamine 5'-phosphate oxidase N-terminal domain-containing protein</fullName>
    </recommendedName>
</protein>
<dbReference type="Pfam" id="PF01243">
    <property type="entry name" value="PNPOx_N"/>
    <property type="match status" value="1"/>
</dbReference>
<dbReference type="PANTHER" id="PTHR34818:SF1">
    <property type="entry name" value="PROTEIN BLI-3"/>
    <property type="match status" value="1"/>
</dbReference>
<dbReference type="InterPro" id="IPR012349">
    <property type="entry name" value="Split_barrel_FMN-bd"/>
</dbReference>
<accession>A0A419SZL1</accession>
<evidence type="ECO:0000313" key="2">
    <source>
        <dbReference type="EMBL" id="RKD30710.1"/>
    </source>
</evidence>
<sequence length="159" mass="17490">MSKELIEKAEYLIQQNTVHSGPEGSYPYCVLALIDKDGVPTASTITPAKSHGIQWISFCTGFGSTKAKRILNNSNASVCFNTGGTYNITLKGWIEVSTNPEIKQEMWYSGMGNHFSGPDDPGYCTLIFHTTKYNLWIDCEEAVGDLDIVQSNDSPAQAR</sequence>
<reference evidence="2 3" key="1">
    <citation type="submission" date="2016-08" db="EMBL/GenBank/DDBJ databases">
        <title>A new outlook on sporulation: Clostridium algidixylanolyticum.</title>
        <authorList>
            <person name="Poppleton D.I."/>
            <person name="Gribaldo S."/>
        </authorList>
    </citation>
    <scope>NUCLEOTIDE SEQUENCE [LARGE SCALE GENOMIC DNA]</scope>
    <source>
        <strain evidence="2 3">SPL73</strain>
    </source>
</reference>
<evidence type="ECO:0000313" key="3">
    <source>
        <dbReference type="Proteomes" id="UP000284277"/>
    </source>
</evidence>
<dbReference type="OrthoDB" id="1954371at2"/>
<dbReference type="EMBL" id="MCIA01000030">
    <property type="protein sequence ID" value="RKD30710.1"/>
    <property type="molecule type" value="Genomic_DNA"/>
</dbReference>
<dbReference type="AlphaFoldDB" id="A0A419SZL1"/>
<dbReference type="SUPFAM" id="SSF50475">
    <property type="entry name" value="FMN-binding split barrel"/>
    <property type="match status" value="1"/>
</dbReference>
<comment type="caution">
    <text evidence="2">The sequence shown here is derived from an EMBL/GenBank/DDBJ whole genome shotgun (WGS) entry which is preliminary data.</text>
</comment>
<keyword evidence="3" id="KW-1185">Reference proteome</keyword>
<dbReference type="RefSeq" id="WP_120197497.1">
    <property type="nucleotide sequence ID" value="NZ_MCIA01000030.1"/>
</dbReference>
<evidence type="ECO:0000259" key="1">
    <source>
        <dbReference type="Pfam" id="PF01243"/>
    </source>
</evidence>
<organism evidence="2 3">
    <name type="scientific">Lacrimispora algidixylanolytica</name>
    <dbReference type="NCBI Taxonomy" id="94868"/>
    <lineage>
        <taxon>Bacteria</taxon>
        <taxon>Bacillati</taxon>
        <taxon>Bacillota</taxon>
        <taxon>Clostridia</taxon>
        <taxon>Lachnospirales</taxon>
        <taxon>Lachnospiraceae</taxon>
        <taxon>Lacrimispora</taxon>
    </lineage>
</organism>
<gene>
    <name evidence="2" type="ORF">BET01_05165</name>
</gene>
<dbReference type="PANTHER" id="PTHR34818">
    <property type="entry name" value="PROTEIN BLI-3"/>
    <property type="match status" value="1"/>
</dbReference>
<dbReference type="Proteomes" id="UP000284277">
    <property type="component" value="Unassembled WGS sequence"/>
</dbReference>
<dbReference type="InterPro" id="IPR011576">
    <property type="entry name" value="Pyridox_Oxase_N"/>
</dbReference>
<name>A0A419SZL1_9FIRM</name>
<dbReference type="InterPro" id="IPR052917">
    <property type="entry name" value="Stress-Dev_Protein"/>
</dbReference>
<proteinExistence type="predicted"/>